<sequence>MKFYLFNLLFKTSGLRIGGETDKNVLYFLKYENTYIIPYSSWKGSFKRITEYVAKSMNVGSSSFHKNDSHPGYTDSDIAKIMNNVRNKSQNGKIKGKNIVSQEYPYLTSIFSPENEYSIKDVENKITEYIASIKCPIDGLYGSNFFASKLTFSDSYFEETTDFITHVTINRKTMKSHEEEKGGHLFDEEILRPSKITLKIILRIPNEEELKVWKNTLRFINTEGLQIGAGKSRGLGLLQLDKESTVVEIENFNKISRNMDDFLK</sequence>
<dbReference type="PANTHER" id="PTHR35579:SF6">
    <property type="entry name" value="DUF324 DOMAIN-CONTAINING PROTEIN"/>
    <property type="match status" value="1"/>
</dbReference>
<evidence type="ECO:0000313" key="3">
    <source>
        <dbReference type="EMBL" id="GGP22342.1"/>
    </source>
</evidence>
<dbReference type="Pfam" id="PF03787">
    <property type="entry name" value="RAMPs"/>
    <property type="match status" value="1"/>
</dbReference>
<evidence type="ECO:0000313" key="4">
    <source>
        <dbReference type="Proteomes" id="UP000610960"/>
    </source>
</evidence>
<protein>
    <recommendedName>
        <fullName evidence="2">CRISPR type III-associated protein domain-containing protein</fullName>
    </recommendedName>
</protein>
<gene>
    <name evidence="3" type="ORF">GCM10007981_18020</name>
</gene>
<dbReference type="Proteomes" id="UP000610960">
    <property type="component" value="Unassembled WGS sequence"/>
</dbReference>
<keyword evidence="4" id="KW-1185">Reference proteome</keyword>
<dbReference type="RefSeq" id="WP_188597068.1">
    <property type="nucleotide sequence ID" value="NZ_BMNL01000004.1"/>
</dbReference>
<dbReference type="OrthoDB" id="44077at2157"/>
<dbReference type="AlphaFoldDB" id="A0A830GVM2"/>
<reference evidence="3" key="2">
    <citation type="submission" date="2020-09" db="EMBL/GenBank/DDBJ databases">
        <authorList>
            <person name="Sun Q."/>
            <person name="Ohkuma M."/>
        </authorList>
    </citation>
    <scope>NUCLEOTIDE SEQUENCE</scope>
    <source>
        <strain evidence="3">JCM 10088</strain>
    </source>
</reference>
<evidence type="ECO:0000256" key="1">
    <source>
        <dbReference type="ARBA" id="ARBA00023118"/>
    </source>
</evidence>
<organism evidence="3 4">
    <name type="scientific">Thermocladium modestius</name>
    <dbReference type="NCBI Taxonomy" id="62609"/>
    <lineage>
        <taxon>Archaea</taxon>
        <taxon>Thermoproteota</taxon>
        <taxon>Thermoprotei</taxon>
        <taxon>Thermoproteales</taxon>
        <taxon>Thermoproteaceae</taxon>
        <taxon>Thermocladium</taxon>
    </lineage>
</organism>
<dbReference type="PANTHER" id="PTHR35579">
    <property type="entry name" value="CRISPR SYSTEM CMS ENDORIBONUCLEASE CSM3"/>
    <property type="match status" value="1"/>
</dbReference>
<accession>A0A830GVM2</accession>
<dbReference type="GO" id="GO:0051607">
    <property type="term" value="P:defense response to virus"/>
    <property type="evidence" value="ECO:0007669"/>
    <property type="project" value="UniProtKB-KW"/>
</dbReference>
<proteinExistence type="predicted"/>
<dbReference type="InterPro" id="IPR052216">
    <property type="entry name" value="CRISPR_Csm3_endoribonuclease"/>
</dbReference>
<evidence type="ECO:0000259" key="2">
    <source>
        <dbReference type="Pfam" id="PF03787"/>
    </source>
</evidence>
<keyword evidence="1" id="KW-0051">Antiviral defense</keyword>
<dbReference type="EMBL" id="BMNL01000004">
    <property type="protein sequence ID" value="GGP22342.1"/>
    <property type="molecule type" value="Genomic_DNA"/>
</dbReference>
<dbReference type="InterPro" id="IPR005537">
    <property type="entry name" value="RAMP_III_fam"/>
</dbReference>
<reference evidence="3" key="1">
    <citation type="journal article" date="2014" name="Int. J. Syst. Evol. Microbiol.">
        <title>Complete genome sequence of Corynebacterium casei LMG S-19264T (=DSM 44701T), isolated from a smear-ripened cheese.</title>
        <authorList>
            <consortium name="US DOE Joint Genome Institute (JGI-PGF)"/>
            <person name="Walter F."/>
            <person name="Albersmeier A."/>
            <person name="Kalinowski J."/>
            <person name="Ruckert C."/>
        </authorList>
    </citation>
    <scope>NUCLEOTIDE SEQUENCE</scope>
    <source>
        <strain evidence="3">JCM 10088</strain>
    </source>
</reference>
<name>A0A830GVM2_9CREN</name>
<feature type="domain" description="CRISPR type III-associated protein" evidence="2">
    <location>
        <begin position="13"/>
        <end position="238"/>
    </location>
</feature>
<comment type="caution">
    <text evidence="3">The sequence shown here is derived from an EMBL/GenBank/DDBJ whole genome shotgun (WGS) entry which is preliminary data.</text>
</comment>